<evidence type="ECO:0000256" key="6">
    <source>
        <dbReference type="ARBA" id="ARBA00023014"/>
    </source>
</evidence>
<keyword evidence="2 8" id="KW-0949">S-adenosyl-L-methionine</keyword>
<dbReference type="CDD" id="cd01335">
    <property type="entry name" value="Radical_SAM"/>
    <property type="match status" value="1"/>
</dbReference>
<accession>C4FIF0</accession>
<dbReference type="PIRSF" id="PIRSF000370">
    <property type="entry name" value="QueE"/>
    <property type="match status" value="1"/>
</dbReference>
<keyword evidence="3 8" id="KW-0479">Metal-binding</keyword>
<evidence type="ECO:0000313" key="10">
    <source>
        <dbReference type="EMBL" id="EEP61138.1"/>
    </source>
</evidence>
<dbReference type="Pfam" id="PF04055">
    <property type="entry name" value="Radical_SAM"/>
    <property type="match status" value="1"/>
</dbReference>
<evidence type="ECO:0000256" key="3">
    <source>
        <dbReference type="ARBA" id="ARBA00022723"/>
    </source>
</evidence>
<keyword evidence="7 8" id="KW-0456">Lyase</keyword>
<feature type="binding site" evidence="8">
    <location>
        <begin position="44"/>
        <end position="46"/>
    </location>
    <ligand>
        <name>S-adenosyl-L-methionine</name>
        <dbReference type="ChEBI" id="CHEBI:59789"/>
    </ligand>
</feature>
<dbReference type="InterPro" id="IPR007197">
    <property type="entry name" value="rSAM"/>
</dbReference>
<feature type="binding site" evidence="8">
    <location>
        <begin position="19"/>
        <end position="21"/>
    </location>
    <ligand>
        <name>substrate</name>
    </ligand>
</feature>
<dbReference type="GO" id="GO:1904047">
    <property type="term" value="F:S-adenosyl-L-methionine binding"/>
    <property type="evidence" value="ECO:0007669"/>
    <property type="project" value="UniProtKB-UniRule"/>
</dbReference>
<dbReference type="GO" id="GO:0016840">
    <property type="term" value="F:carbon-nitrogen lyase activity"/>
    <property type="evidence" value="ECO:0007669"/>
    <property type="project" value="UniProtKB-UniRule"/>
</dbReference>
<dbReference type="InterPro" id="IPR013785">
    <property type="entry name" value="Aldolase_TIM"/>
</dbReference>
<comment type="subunit">
    <text evidence="8">Homodimer.</text>
</comment>
<evidence type="ECO:0000256" key="1">
    <source>
        <dbReference type="ARBA" id="ARBA00022485"/>
    </source>
</evidence>
<name>C4FIF0_9AQUI</name>
<dbReference type="GO" id="GO:0008616">
    <property type="term" value="P:tRNA queuosine(34) biosynthetic process"/>
    <property type="evidence" value="ECO:0007669"/>
    <property type="project" value="UniProtKB-UniRule"/>
</dbReference>
<comment type="cofactor">
    <cofactor evidence="8">
        <name>S-adenosyl-L-methionine</name>
        <dbReference type="ChEBI" id="CHEBI:59789"/>
    </cofactor>
    <text evidence="8">Binds 1 S-adenosyl-L-methionine per subunit.</text>
</comment>
<feature type="binding site" evidence="8">
    <location>
        <position position="47"/>
    </location>
    <ligand>
        <name>Mg(2+)</name>
        <dbReference type="ChEBI" id="CHEBI:18420"/>
    </ligand>
</feature>
<evidence type="ECO:0000256" key="4">
    <source>
        <dbReference type="ARBA" id="ARBA00022842"/>
    </source>
</evidence>
<evidence type="ECO:0000256" key="8">
    <source>
        <dbReference type="HAMAP-Rule" id="MF_00917"/>
    </source>
</evidence>
<keyword evidence="8" id="KW-0671">Queuosine biosynthesis</keyword>
<dbReference type="AlphaFoldDB" id="C4FIF0"/>
<dbReference type="PROSITE" id="PS51918">
    <property type="entry name" value="RADICAL_SAM"/>
    <property type="match status" value="1"/>
</dbReference>
<organism evidence="10 11">
    <name type="scientific">Sulfurihydrogenibium yellowstonense SS-5</name>
    <dbReference type="NCBI Taxonomy" id="432331"/>
    <lineage>
        <taxon>Bacteria</taxon>
        <taxon>Pseudomonadati</taxon>
        <taxon>Aquificota</taxon>
        <taxon>Aquificia</taxon>
        <taxon>Aquificales</taxon>
        <taxon>Hydrogenothermaceae</taxon>
        <taxon>Sulfurihydrogenibium</taxon>
    </lineage>
</organism>
<feature type="binding site" evidence="8">
    <location>
        <position position="42"/>
    </location>
    <ligand>
        <name>[4Fe-4S] cluster</name>
        <dbReference type="ChEBI" id="CHEBI:49883"/>
        <note>4Fe-4S-S-AdoMet</note>
    </ligand>
</feature>
<protein>
    <recommendedName>
        <fullName evidence="8">7-carboxy-7-deazaguanine synthase</fullName>
        <shortName evidence="8">CDG synthase</shortName>
        <ecNumber evidence="8">4.3.99.3</ecNumber>
    </recommendedName>
    <alternativeName>
        <fullName evidence="8">Queuosine biosynthesis protein QueE</fullName>
    </alternativeName>
</protein>
<comment type="function">
    <text evidence="8">Catalyzes the complex heterocyclic radical-mediated conversion of 6-carboxy-5,6,7,8-tetrahydropterin (CPH4) to 7-carboxy-7-deazaguanine (CDG), a step common to the biosynthetic pathways of all 7-deazapurine-containing compounds.</text>
</comment>
<comment type="cofactor">
    <cofactor evidence="8">
        <name>[4Fe-4S] cluster</name>
        <dbReference type="ChEBI" id="CHEBI:49883"/>
    </cofactor>
    <text evidence="8">Binds 1 [4Fe-4S] cluster. The cluster is coordinated with 3 cysteines and an exchangeable S-adenosyl-L-methionine.</text>
</comment>
<evidence type="ECO:0000256" key="5">
    <source>
        <dbReference type="ARBA" id="ARBA00023004"/>
    </source>
</evidence>
<dbReference type="Gene3D" id="3.20.20.70">
    <property type="entry name" value="Aldolase class I"/>
    <property type="match status" value="1"/>
</dbReference>
<feature type="binding site" evidence="8">
    <location>
        <position position="79"/>
    </location>
    <ligand>
        <name>substrate</name>
    </ligand>
</feature>
<dbReference type="HAMAP" id="MF_00917">
    <property type="entry name" value="QueE"/>
    <property type="match status" value="1"/>
</dbReference>
<evidence type="ECO:0000259" key="9">
    <source>
        <dbReference type="PROSITE" id="PS51918"/>
    </source>
</evidence>
<feature type="binding site" evidence="8">
    <location>
        <position position="217"/>
    </location>
    <ligand>
        <name>substrate</name>
    </ligand>
</feature>
<feature type="binding site" evidence="8">
    <location>
        <position position="45"/>
    </location>
    <ligand>
        <name>[4Fe-4S] cluster</name>
        <dbReference type="ChEBI" id="CHEBI:49883"/>
        <note>4Fe-4S-S-AdoMet</note>
    </ligand>
</feature>
<keyword evidence="4 8" id="KW-0460">Magnesium</keyword>
<comment type="caution">
    <text evidence="10">The sequence shown here is derived from an EMBL/GenBank/DDBJ whole genome shotgun (WGS) entry which is preliminary data.</text>
</comment>
<dbReference type="EC" id="4.3.99.3" evidence="8"/>
<keyword evidence="5 8" id="KW-0408">Iron</keyword>
<evidence type="ECO:0000256" key="7">
    <source>
        <dbReference type="ARBA" id="ARBA00023239"/>
    </source>
</evidence>
<dbReference type="PANTHER" id="PTHR42836:SF1">
    <property type="entry name" value="7-CARBOXY-7-DEAZAGUANINE SYNTHASE"/>
    <property type="match status" value="1"/>
</dbReference>
<dbReference type="SUPFAM" id="SSF102114">
    <property type="entry name" value="Radical SAM enzymes"/>
    <property type="match status" value="1"/>
</dbReference>
<feature type="binding site" evidence="8">
    <location>
        <position position="34"/>
    </location>
    <ligand>
        <name>substrate</name>
    </ligand>
</feature>
<dbReference type="EMBL" id="ABZS01000021">
    <property type="protein sequence ID" value="EEP61138.1"/>
    <property type="molecule type" value="Genomic_DNA"/>
</dbReference>
<feature type="binding site" evidence="8">
    <location>
        <position position="38"/>
    </location>
    <ligand>
        <name>[4Fe-4S] cluster</name>
        <dbReference type="ChEBI" id="CHEBI:49883"/>
        <note>4Fe-4S-S-AdoMet</note>
    </ligand>
</feature>
<comment type="cofactor">
    <cofactor evidence="8">
        <name>Mg(2+)</name>
        <dbReference type="ChEBI" id="CHEBI:18420"/>
    </cofactor>
</comment>
<comment type="pathway">
    <text evidence="8">Purine metabolism; 7-cyano-7-deazaguanine biosynthesis.</text>
</comment>
<dbReference type="GO" id="GO:0000287">
    <property type="term" value="F:magnesium ion binding"/>
    <property type="evidence" value="ECO:0007669"/>
    <property type="project" value="UniProtKB-UniRule"/>
</dbReference>
<keyword evidence="6 8" id="KW-0411">Iron-sulfur</keyword>
<keyword evidence="11" id="KW-1185">Reference proteome</keyword>
<comment type="catalytic activity">
    <reaction evidence="8">
        <text>6-carboxy-5,6,7,8-tetrahydropterin + H(+) = 7-carboxy-7-carbaguanine + NH4(+)</text>
        <dbReference type="Rhea" id="RHEA:27974"/>
        <dbReference type="ChEBI" id="CHEBI:15378"/>
        <dbReference type="ChEBI" id="CHEBI:28938"/>
        <dbReference type="ChEBI" id="CHEBI:61032"/>
        <dbReference type="ChEBI" id="CHEBI:61036"/>
        <dbReference type="EC" id="4.3.99.3"/>
    </reaction>
</comment>
<dbReference type="PANTHER" id="PTHR42836">
    <property type="entry name" value="7-CARBOXY-7-DEAZAGUANINE SYNTHASE"/>
    <property type="match status" value="1"/>
</dbReference>
<dbReference type="GO" id="GO:0051539">
    <property type="term" value="F:4 iron, 4 sulfur cluster binding"/>
    <property type="evidence" value="ECO:0007669"/>
    <property type="project" value="UniProtKB-UniRule"/>
</dbReference>
<proteinExistence type="inferred from homology"/>
<comment type="caution">
    <text evidence="8">Lacks conserved residue(s) required for the propagation of feature annotation.</text>
</comment>
<feature type="domain" description="Radical SAM core" evidence="9">
    <location>
        <begin position="25"/>
        <end position="217"/>
    </location>
</feature>
<evidence type="ECO:0000256" key="2">
    <source>
        <dbReference type="ARBA" id="ARBA00022691"/>
    </source>
</evidence>
<dbReference type="InterPro" id="IPR058240">
    <property type="entry name" value="rSAM_sf"/>
</dbReference>
<evidence type="ECO:0000313" key="11">
    <source>
        <dbReference type="Proteomes" id="UP000005540"/>
    </source>
</evidence>
<dbReference type="SFLD" id="SFLDS00029">
    <property type="entry name" value="Radical_SAM"/>
    <property type="match status" value="1"/>
</dbReference>
<sequence length="217" mass="25254">MKKDLNKETFKVVEIFRSVEGEGRWVGLPVVFIRLEGCNLRCSWCDTPYSYTGENFKLLSITDILDEIKKYNLKRVCITGGEPFFTENLDVLVENLIENSYQVFIETNGTLWNQNFENLDKSKIYITCSPKPPFYFINKNLLPYVSEFKFVVDETLSIKHIIRSDLIEYIKNDTIVLQPESNKPEMVKKALELQDELLKFGIESRIIPQCHKVLGLP</sequence>
<feature type="binding site" evidence="8">
    <location>
        <begin position="129"/>
        <end position="131"/>
    </location>
    <ligand>
        <name>S-adenosyl-L-methionine</name>
        <dbReference type="ChEBI" id="CHEBI:59789"/>
    </ligand>
</feature>
<dbReference type="Proteomes" id="UP000005540">
    <property type="component" value="Unassembled WGS sequence"/>
</dbReference>
<comment type="similarity">
    <text evidence="8">Belongs to the radical SAM superfamily. 7-carboxy-7-deazaguanine synthase family.</text>
</comment>
<dbReference type="InterPro" id="IPR024924">
    <property type="entry name" value="7-CO-7-deazaguanine_synth-like"/>
</dbReference>
<dbReference type="UniPathway" id="UPA00391"/>
<feature type="binding site" evidence="8">
    <location>
        <position position="81"/>
    </location>
    <ligand>
        <name>S-adenosyl-L-methionine</name>
        <dbReference type="ChEBI" id="CHEBI:59789"/>
    </ligand>
</feature>
<reference evidence="10 11" key="1">
    <citation type="submission" date="2009-04" db="EMBL/GenBank/DDBJ databases">
        <authorList>
            <person name="Reysenbach A.-L."/>
            <person name="Heidelberg J.F."/>
            <person name="Nelson W.C."/>
        </authorList>
    </citation>
    <scope>NUCLEOTIDE SEQUENCE [LARGE SCALE GENOMIC DNA]</scope>
    <source>
        <strain evidence="10 11">SS-5</strain>
    </source>
</reference>
<keyword evidence="1 8" id="KW-0004">4Fe-4S</keyword>
<gene>
    <name evidence="8" type="primary">queE</name>
    <name evidence="10" type="ORF">SULYE_0336</name>
</gene>